<name>A0A385DQD9_9CAUD</name>
<evidence type="ECO:0000313" key="2">
    <source>
        <dbReference type="Proteomes" id="UP000264086"/>
    </source>
</evidence>
<reference evidence="1 2" key="1">
    <citation type="submission" date="2018-07" db="EMBL/GenBank/DDBJ databases">
        <authorList>
            <person name="Amani N.Z."/>
            <person name="Ambroziak M.E."/>
            <person name="Biju A."/>
            <person name="Bushnell W."/>
            <person name="Calia C.N."/>
            <person name="Chen Y.J."/>
            <person name="Hill L.T."/>
            <person name="Karpinska S."/>
            <person name="Martinez K.C."/>
            <person name="Medwid J.R."/>
            <person name="Nguyen C."/>
            <person name="Oliver A."/>
            <person name="Pham J.P."/>
            <person name="Ramsey M.R."/>
            <person name="Ravi S."/>
            <person name="Sardina J.R."/>
            <person name="Senecal S.L."/>
            <person name="Sheen J."/>
            <person name="Shende N.V."/>
            <person name="Shi C.Y."/>
            <person name="Stuart L.C."/>
            <person name="Vu L."/>
            <person name="Wang L.Q."/>
            <person name="West L.J."/>
            <person name="Westgaard A.C."/>
            <person name="Liu R.B."/>
            <person name="Pierce E.C."/>
            <person name="Mohan S."/>
            <person name="Pogliano J."/>
            <person name="Delesalle V.A."/>
            <person name="Garlena R.A."/>
            <person name="Russell D.A."/>
            <person name="Pope W.H."/>
            <person name="Jacobs-Sera D."/>
            <person name="Hatfull G.F."/>
        </authorList>
    </citation>
    <scope>NUCLEOTIDE SEQUENCE [LARGE SCALE GENOMIC DNA]</scope>
</reference>
<dbReference type="EMBL" id="MH669004">
    <property type="protein sequence ID" value="AXQ61057.1"/>
    <property type="molecule type" value="Genomic_DNA"/>
</dbReference>
<dbReference type="Proteomes" id="UP000264086">
    <property type="component" value="Segment"/>
</dbReference>
<gene>
    <name evidence="1" type="primary">1</name>
    <name evidence="1" type="ORF">SEA_HANK144_1</name>
</gene>
<dbReference type="GeneID" id="64471055"/>
<keyword evidence="2" id="KW-1185">Reference proteome</keyword>
<organism evidence="1 2">
    <name type="scientific">Streptomyces phage Hank144</name>
    <dbReference type="NCBI Taxonomy" id="2301573"/>
    <lineage>
        <taxon>Viruses</taxon>
        <taxon>Duplodnaviria</taxon>
        <taxon>Heunggongvirae</taxon>
        <taxon>Uroviricota</taxon>
        <taxon>Caudoviricetes</taxon>
        <taxon>Arquatrovirinae</taxon>
        <taxon>Janusvirus</taxon>
        <taxon>Janusvirus hank144</taxon>
    </lineage>
</organism>
<dbReference type="RefSeq" id="YP_010055053.1">
    <property type="nucleotide sequence ID" value="NC_054661.1"/>
</dbReference>
<evidence type="ECO:0000313" key="1">
    <source>
        <dbReference type="EMBL" id="AXQ61057.1"/>
    </source>
</evidence>
<proteinExistence type="predicted"/>
<dbReference type="KEGG" id="vg:64471055"/>
<protein>
    <submittedName>
        <fullName evidence="1">Uncharacterized protein</fullName>
    </submittedName>
</protein>
<sequence length="61" mass="6333">MELMDDFDTGLQFALQVTGAELATEPPAPDTPLAHVLTFAAEHGPEAVTEQVIAAAIAGEL</sequence>
<accession>A0A385DQD9</accession>